<organism evidence="1 2">
    <name type="scientific">Sphaerisporangium melleum</name>
    <dbReference type="NCBI Taxonomy" id="321316"/>
    <lineage>
        <taxon>Bacteria</taxon>
        <taxon>Bacillati</taxon>
        <taxon>Actinomycetota</taxon>
        <taxon>Actinomycetes</taxon>
        <taxon>Streptosporangiales</taxon>
        <taxon>Streptosporangiaceae</taxon>
        <taxon>Sphaerisporangium</taxon>
    </lineage>
</organism>
<dbReference type="Gene3D" id="1.25.40.10">
    <property type="entry name" value="Tetratricopeptide repeat domain"/>
    <property type="match status" value="1"/>
</dbReference>
<protein>
    <recommendedName>
        <fullName evidence="3">NB-ARC domain-containing protein</fullName>
    </recommendedName>
</protein>
<comment type="caution">
    <text evidence="1">The sequence shown here is derived from an EMBL/GenBank/DDBJ whole genome shotgun (WGS) entry which is preliminary data.</text>
</comment>
<dbReference type="AlphaFoldDB" id="A0A917VJ36"/>
<dbReference type="Proteomes" id="UP000645217">
    <property type="component" value="Unassembled WGS sequence"/>
</dbReference>
<dbReference type="PANTHER" id="PTHR47691">
    <property type="entry name" value="REGULATOR-RELATED"/>
    <property type="match status" value="1"/>
</dbReference>
<dbReference type="SUPFAM" id="SSF52540">
    <property type="entry name" value="P-loop containing nucleoside triphosphate hydrolases"/>
    <property type="match status" value="1"/>
</dbReference>
<dbReference type="RefSeq" id="WP_189163590.1">
    <property type="nucleotide sequence ID" value="NZ_BMNT01000014.1"/>
</dbReference>
<dbReference type="PANTHER" id="PTHR47691:SF3">
    <property type="entry name" value="HTH-TYPE TRANSCRIPTIONAL REGULATOR RV0890C-RELATED"/>
    <property type="match status" value="1"/>
</dbReference>
<proteinExistence type="predicted"/>
<dbReference type="Gene3D" id="3.40.50.300">
    <property type="entry name" value="P-loop containing nucleotide triphosphate hydrolases"/>
    <property type="match status" value="1"/>
</dbReference>
<accession>A0A917VJ36</accession>
<keyword evidence="2" id="KW-1185">Reference proteome</keyword>
<reference evidence="1" key="1">
    <citation type="journal article" date="2014" name="Int. J. Syst. Evol. Microbiol.">
        <title>Complete genome sequence of Corynebacterium casei LMG S-19264T (=DSM 44701T), isolated from a smear-ripened cheese.</title>
        <authorList>
            <consortium name="US DOE Joint Genome Institute (JGI-PGF)"/>
            <person name="Walter F."/>
            <person name="Albersmeier A."/>
            <person name="Kalinowski J."/>
            <person name="Ruckert C."/>
        </authorList>
    </citation>
    <scope>NUCLEOTIDE SEQUENCE</scope>
    <source>
        <strain evidence="1">JCM 13064</strain>
    </source>
</reference>
<evidence type="ECO:0000313" key="2">
    <source>
        <dbReference type="Proteomes" id="UP000645217"/>
    </source>
</evidence>
<dbReference type="EMBL" id="BMNT01000014">
    <property type="protein sequence ID" value="GGK85357.1"/>
    <property type="molecule type" value="Genomic_DNA"/>
</dbReference>
<dbReference type="InterPro" id="IPR011990">
    <property type="entry name" value="TPR-like_helical_dom_sf"/>
</dbReference>
<reference evidence="1" key="2">
    <citation type="submission" date="2020-09" db="EMBL/GenBank/DDBJ databases">
        <authorList>
            <person name="Sun Q."/>
            <person name="Ohkuma M."/>
        </authorList>
    </citation>
    <scope>NUCLEOTIDE SEQUENCE</scope>
    <source>
        <strain evidence="1">JCM 13064</strain>
    </source>
</reference>
<evidence type="ECO:0000313" key="1">
    <source>
        <dbReference type="EMBL" id="GGK85357.1"/>
    </source>
</evidence>
<name>A0A917VJ36_9ACTN</name>
<sequence>MTPPAGGPRPRPRHRKRDRLSALVPRSLSETVTAVIVLGSACGGAILKEMAANAVLSRVPTWLLFVTAPLLVAGGWAWQRHRRERPPRSPAVPRHLPPRAEPFVGRDAEVAAVAARARERGLVAVRGPAGVGTSAVAVAAGWELAPDIAGQHYADLRGQDRDAPEDARSVVERVLRTLGRPIAAAGDSEVAAQEVLAALEGTGTVLLLDNVERWEQVSWLPRHVPGAFVMVAGDLDTGPDETLPGEVSVVQIGPLTPAAGERLLRAHVTAGLLETDPAATARLAELFLRRPAIITGIARWLAGNPRVPIAALLKSLEEGPRDQGLQTLLAGQLRRVRPQPRRLLALLARTPLAELGRDGAAALLGAHERDVERCMEELSRHGLVERVREARVRVVEAARAIVPPPGDWEAAWRRLAHRFAELADYHAERLPGEDARAWFGLEDKALLQILRARWPGSGASAGPLWRIADALEVWFLLEQRHKERREAATALAAAARAVGDTGAQATAELRLCLVALALGEPRLAQEHLDGATRLQGAGGIESWPAQIHLARAATLLTAGDEFAAVEASLVRYGQALAGGDATGQAIRWIDMAVLRMRRGQVCAAEHRGPEADRLYVDAQGMLVRALAVAREAADLSAEAHARELLAVVHWYLGRAREAGEGWEEAVRLHRAAGDGVGEARCQVQQAAALTAERRGEAARLLRSALAKLPPTGVSTALARLRLAEAEPRNARAHRDKGLAALAPWDGIAEPLQIAEIRRRLMKPAPAEES</sequence>
<dbReference type="InterPro" id="IPR027417">
    <property type="entry name" value="P-loop_NTPase"/>
</dbReference>
<evidence type="ECO:0008006" key="3">
    <source>
        <dbReference type="Google" id="ProtNLM"/>
    </source>
</evidence>
<gene>
    <name evidence="1" type="ORF">GCM10007964_29850</name>
</gene>